<dbReference type="Gene3D" id="1.10.10.10">
    <property type="entry name" value="Winged helix-like DNA-binding domain superfamily/Winged helix DNA-binding domain"/>
    <property type="match status" value="1"/>
</dbReference>
<dbReference type="PANTHER" id="PTHR44411">
    <property type="entry name" value="THO COMPLEX SUBUNIT 6 HOMOLOG"/>
    <property type="match status" value="1"/>
</dbReference>
<dbReference type="InterPro" id="IPR001650">
    <property type="entry name" value="Helicase_C-like"/>
</dbReference>
<evidence type="ECO:0000259" key="29">
    <source>
        <dbReference type="PROSITE" id="PS51504"/>
    </source>
</evidence>
<dbReference type="SUPFAM" id="SSF52540">
    <property type="entry name" value="P-loop containing nucleoside triphosphate hydrolases"/>
    <property type="match status" value="2"/>
</dbReference>
<dbReference type="InterPro" id="IPR015943">
    <property type="entry name" value="WD40/YVTN_repeat-like_dom_sf"/>
</dbReference>
<dbReference type="EMBL" id="SZYD01000003">
    <property type="protein sequence ID" value="KAD6795207.1"/>
    <property type="molecule type" value="Genomic_DNA"/>
</dbReference>
<keyword evidence="17" id="KW-0804">Transcription</keyword>
<dbReference type="GO" id="GO:0006334">
    <property type="term" value="P:nucleosome assembly"/>
    <property type="evidence" value="ECO:0007669"/>
    <property type="project" value="InterPro"/>
</dbReference>
<dbReference type="InterPro" id="IPR014001">
    <property type="entry name" value="Helicase_ATP-bd"/>
</dbReference>
<name>A0A5N6PPW8_9ASTR</name>
<dbReference type="InterPro" id="IPR001005">
    <property type="entry name" value="SANT/Myb"/>
</dbReference>
<dbReference type="AlphaFoldDB" id="A0A5N6PPW8"/>
<evidence type="ECO:0000256" key="8">
    <source>
        <dbReference type="ARBA" id="ARBA00022737"/>
    </source>
</evidence>
<keyword evidence="12" id="KW-0067">ATP-binding</keyword>
<dbReference type="InterPro" id="IPR011545">
    <property type="entry name" value="DEAD/DEAH_box_helicase_dom"/>
</dbReference>
<dbReference type="InterPro" id="IPR036388">
    <property type="entry name" value="WH-like_DNA-bd_sf"/>
</dbReference>
<dbReference type="Gene3D" id="1.10.455.10">
    <property type="entry name" value="Ribosomal protein S7 domain"/>
    <property type="match status" value="1"/>
</dbReference>
<dbReference type="GO" id="GO:0005524">
    <property type="term" value="F:ATP binding"/>
    <property type="evidence" value="ECO:0007669"/>
    <property type="project" value="UniProtKB-KW"/>
</dbReference>
<dbReference type="GO" id="GO:0016787">
    <property type="term" value="F:hydrolase activity"/>
    <property type="evidence" value="ECO:0007669"/>
    <property type="project" value="UniProtKB-KW"/>
</dbReference>
<gene>
    <name evidence="30" type="ORF">E3N88_06103</name>
</gene>
<feature type="domain" description="DEAD-box RNA helicase Q" evidence="27">
    <location>
        <begin position="727"/>
        <end position="755"/>
    </location>
</feature>
<evidence type="ECO:0000256" key="19">
    <source>
        <dbReference type="ARBA" id="ARBA00023274"/>
    </source>
</evidence>
<dbReference type="CDD" id="cd11660">
    <property type="entry name" value="SANT_TRF"/>
    <property type="match status" value="1"/>
</dbReference>
<comment type="similarity">
    <text evidence="4">Belongs to the disease resistance NB-LRR family.</text>
</comment>
<dbReference type="GO" id="GO:0006406">
    <property type="term" value="P:mRNA export from nucleus"/>
    <property type="evidence" value="ECO:0007669"/>
    <property type="project" value="TreeGrafter"/>
</dbReference>
<feature type="domain" description="Helicase ATP-binding" evidence="25">
    <location>
        <begin position="758"/>
        <end position="919"/>
    </location>
</feature>
<dbReference type="OrthoDB" id="273067at2759"/>
<keyword evidence="19" id="KW-0687">Ribonucleoprotein</keyword>
<feature type="domain" description="H15" evidence="29">
    <location>
        <begin position="120"/>
        <end position="188"/>
    </location>
</feature>
<dbReference type="Pfam" id="PF00400">
    <property type="entry name" value="WD40"/>
    <property type="match status" value="3"/>
</dbReference>
<evidence type="ECO:0000256" key="4">
    <source>
        <dbReference type="ARBA" id="ARBA00008894"/>
    </source>
</evidence>
<comment type="caution">
    <text evidence="30">The sequence shown here is derived from an EMBL/GenBank/DDBJ whole genome shotgun (WGS) entry which is preliminary data.</text>
</comment>
<accession>A0A5N6PPW8</accession>
<dbReference type="InterPro" id="IPR036322">
    <property type="entry name" value="WD40_repeat_dom_sf"/>
</dbReference>
<evidence type="ECO:0000256" key="9">
    <source>
        <dbReference type="ARBA" id="ARBA00022741"/>
    </source>
</evidence>
<dbReference type="SUPFAM" id="SSF47973">
    <property type="entry name" value="Ribosomal protein S7"/>
    <property type="match status" value="1"/>
</dbReference>
<dbReference type="PROSITE" id="PS50294">
    <property type="entry name" value="WD_REPEATS_REGION"/>
    <property type="match status" value="1"/>
</dbReference>
<evidence type="ECO:0000256" key="20">
    <source>
        <dbReference type="ARBA" id="ARBA00032813"/>
    </source>
</evidence>
<evidence type="ECO:0000256" key="15">
    <source>
        <dbReference type="ARBA" id="ARBA00023054"/>
    </source>
</evidence>
<keyword evidence="14" id="KW-0805">Transcription regulation</keyword>
<dbReference type="Pfam" id="PF00177">
    <property type="entry name" value="Ribosomal_S7"/>
    <property type="match status" value="1"/>
</dbReference>
<dbReference type="Gene3D" id="1.10.10.60">
    <property type="entry name" value="Homeodomain-like"/>
    <property type="match status" value="1"/>
</dbReference>
<dbReference type="PROSITE" id="PS51294">
    <property type="entry name" value="HTH_MYB"/>
    <property type="match status" value="1"/>
</dbReference>
<dbReference type="GO" id="GO:0003690">
    <property type="term" value="F:double-stranded DNA binding"/>
    <property type="evidence" value="ECO:0007669"/>
    <property type="project" value="UniProtKB-ARBA"/>
</dbReference>
<keyword evidence="9" id="KW-0547">Nucleotide-binding</keyword>
<dbReference type="CDD" id="cd17939">
    <property type="entry name" value="DEADc_EIF4A"/>
    <property type="match status" value="1"/>
</dbReference>
<evidence type="ECO:0000313" key="31">
    <source>
        <dbReference type="Proteomes" id="UP000326396"/>
    </source>
</evidence>
<evidence type="ECO:0000256" key="6">
    <source>
        <dbReference type="ARBA" id="ARBA00022454"/>
    </source>
</evidence>
<dbReference type="InterPro" id="IPR000629">
    <property type="entry name" value="RNA-helicase_DEAD-box_CS"/>
</dbReference>
<evidence type="ECO:0000256" key="11">
    <source>
        <dbReference type="ARBA" id="ARBA00022806"/>
    </source>
</evidence>
<dbReference type="PROSITE" id="PS51192">
    <property type="entry name" value="HELICASE_ATP_BIND_1"/>
    <property type="match status" value="1"/>
</dbReference>
<dbReference type="Pfam" id="PF00538">
    <property type="entry name" value="Linker_histone"/>
    <property type="match status" value="1"/>
</dbReference>
<dbReference type="InterPro" id="IPR017930">
    <property type="entry name" value="Myb_dom"/>
</dbReference>
<evidence type="ECO:0000256" key="18">
    <source>
        <dbReference type="ARBA" id="ARBA00023242"/>
    </source>
</evidence>
<dbReference type="InterPro" id="IPR027417">
    <property type="entry name" value="P-loop_NTPase"/>
</dbReference>
<dbReference type="GO" id="GO:0000346">
    <property type="term" value="C:transcription export complex"/>
    <property type="evidence" value="ECO:0007669"/>
    <property type="project" value="TreeGrafter"/>
</dbReference>
<dbReference type="PANTHER" id="PTHR44411:SF1">
    <property type="entry name" value="THO COMPLEX SUBUNIT 6 HOMOLOG"/>
    <property type="match status" value="1"/>
</dbReference>
<dbReference type="SMART" id="SM00526">
    <property type="entry name" value="H15"/>
    <property type="match status" value="1"/>
</dbReference>
<keyword evidence="11" id="KW-0347">Helicase</keyword>
<comment type="subcellular location">
    <subcellularLocation>
        <location evidence="1">Chromosome</location>
    </subcellularLocation>
    <subcellularLocation>
        <location evidence="2">Nucleus</location>
        <location evidence="2">Nucleolus</location>
    </subcellularLocation>
</comment>
<evidence type="ECO:0000256" key="1">
    <source>
        <dbReference type="ARBA" id="ARBA00004286"/>
    </source>
</evidence>
<keyword evidence="6" id="KW-0158">Chromosome</keyword>
<evidence type="ECO:0000256" key="21">
    <source>
        <dbReference type="PROSITE-ProRule" id="PRU00221"/>
    </source>
</evidence>
<evidence type="ECO:0000256" key="5">
    <source>
        <dbReference type="ARBA" id="ARBA00009728"/>
    </source>
</evidence>
<evidence type="ECO:0000256" key="23">
    <source>
        <dbReference type="SAM" id="MobiDB-lite"/>
    </source>
</evidence>
<keyword evidence="10" id="KW-0378">Hydrolase</keyword>
<dbReference type="GO" id="GO:0043565">
    <property type="term" value="F:sequence-specific DNA binding"/>
    <property type="evidence" value="ECO:0007669"/>
    <property type="project" value="UniProtKB-ARBA"/>
</dbReference>
<evidence type="ECO:0000259" key="26">
    <source>
        <dbReference type="PROSITE" id="PS51194"/>
    </source>
</evidence>
<dbReference type="GO" id="GO:0005730">
    <property type="term" value="C:nucleolus"/>
    <property type="evidence" value="ECO:0007669"/>
    <property type="project" value="UniProtKB-SubCell"/>
</dbReference>
<feature type="region of interest" description="Disordered" evidence="23">
    <location>
        <begin position="57"/>
        <end position="85"/>
    </location>
</feature>
<evidence type="ECO:0000259" key="28">
    <source>
        <dbReference type="PROSITE" id="PS51294"/>
    </source>
</evidence>
<dbReference type="SMART" id="SM00320">
    <property type="entry name" value="WD40"/>
    <property type="match status" value="6"/>
</dbReference>
<evidence type="ECO:0000256" key="17">
    <source>
        <dbReference type="ARBA" id="ARBA00023163"/>
    </source>
</evidence>
<evidence type="ECO:0000256" key="2">
    <source>
        <dbReference type="ARBA" id="ARBA00004604"/>
    </source>
</evidence>
<dbReference type="GO" id="GO:0000347">
    <property type="term" value="C:THO complex"/>
    <property type="evidence" value="ECO:0007669"/>
    <property type="project" value="TreeGrafter"/>
</dbReference>
<keyword evidence="13" id="KW-0689">Ribosomal protein</keyword>
<comment type="similarity">
    <text evidence="3">Belongs to the universal ribosomal protein uS7 family.</text>
</comment>
<dbReference type="SUPFAM" id="SSF50978">
    <property type="entry name" value="WD40 repeat-like"/>
    <property type="match status" value="1"/>
</dbReference>
<dbReference type="GO" id="GO:0005840">
    <property type="term" value="C:ribosome"/>
    <property type="evidence" value="ECO:0007669"/>
    <property type="project" value="UniProtKB-KW"/>
</dbReference>
<dbReference type="PROSITE" id="PS00678">
    <property type="entry name" value="WD_REPEATS_1"/>
    <property type="match status" value="1"/>
</dbReference>
<dbReference type="PROSITE" id="PS50090">
    <property type="entry name" value="MYB_LIKE"/>
    <property type="match status" value="1"/>
</dbReference>
<dbReference type="PROSITE" id="PS51195">
    <property type="entry name" value="Q_MOTIF"/>
    <property type="match status" value="1"/>
</dbReference>
<dbReference type="Proteomes" id="UP000326396">
    <property type="component" value="Linkage Group LG11"/>
</dbReference>
<dbReference type="Gene3D" id="2.130.10.10">
    <property type="entry name" value="YVTN repeat-like/Quinoprotein amine dehydrogenase"/>
    <property type="match status" value="2"/>
</dbReference>
<dbReference type="InterPro" id="IPR014014">
    <property type="entry name" value="RNA_helicase_DEAD_Q_motif"/>
</dbReference>
<dbReference type="InterPro" id="IPR042626">
    <property type="entry name" value="THOC6"/>
</dbReference>
<keyword evidence="8" id="KW-0677">Repeat</keyword>
<dbReference type="SMART" id="SM00490">
    <property type="entry name" value="HELICc"/>
    <property type="match status" value="1"/>
</dbReference>
<dbReference type="SUPFAM" id="SSF46785">
    <property type="entry name" value="Winged helix' DNA-binding domain"/>
    <property type="match status" value="1"/>
</dbReference>
<organism evidence="30 31">
    <name type="scientific">Mikania micrantha</name>
    <name type="common">bitter vine</name>
    <dbReference type="NCBI Taxonomy" id="192012"/>
    <lineage>
        <taxon>Eukaryota</taxon>
        <taxon>Viridiplantae</taxon>
        <taxon>Streptophyta</taxon>
        <taxon>Embryophyta</taxon>
        <taxon>Tracheophyta</taxon>
        <taxon>Spermatophyta</taxon>
        <taxon>Magnoliopsida</taxon>
        <taxon>eudicotyledons</taxon>
        <taxon>Gunneridae</taxon>
        <taxon>Pentapetalae</taxon>
        <taxon>asterids</taxon>
        <taxon>campanulids</taxon>
        <taxon>Asterales</taxon>
        <taxon>Asteraceae</taxon>
        <taxon>Asteroideae</taxon>
        <taxon>Heliantheae alliance</taxon>
        <taxon>Eupatorieae</taxon>
        <taxon>Mikania</taxon>
    </lineage>
</organism>
<dbReference type="InterPro" id="IPR019775">
    <property type="entry name" value="WD40_repeat_CS"/>
</dbReference>
<dbReference type="InterPro" id="IPR001680">
    <property type="entry name" value="WD40_rpt"/>
</dbReference>
<dbReference type="PROSITE" id="PS00039">
    <property type="entry name" value="DEAD_ATP_HELICASE"/>
    <property type="match status" value="1"/>
</dbReference>
<dbReference type="GO" id="GO:0005829">
    <property type="term" value="C:cytosol"/>
    <property type="evidence" value="ECO:0007669"/>
    <property type="project" value="UniProtKB-ARBA"/>
</dbReference>
<dbReference type="InterPro" id="IPR036390">
    <property type="entry name" value="WH_DNA-bd_sf"/>
</dbReference>
<evidence type="ECO:0000259" key="25">
    <source>
        <dbReference type="PROSITE" id="PS51192"/>
    </source>
</evidence>
<dbReference type="SMART" id="SM00717">
    <property type="entry name" value="SANT"/>
    <property type="match status" value="1"/>
</dbReference>
<feature type="repeat" description="WD" evidence="21">
    <location>
        <begin position="367"/>
        <end position="401"/>
    </location>
</feature>
<protein>
    <recommendedName>
        <fullName evidence="20">MYB transcription factor</fullName>
    </recommendedName>
</protein>
<sequence>MGNPKQKWTPEEEEALRAGVAKHGTGKWKNIQKDPEFNHFLYSRSNIDLKDKWRNMSVSANGQGPREKSRTPKPKNNIDSPATPLAMTQAPGSSALVVVDPVSTDVHMDDASKCLLDGKTASKYNAMIYEALSTLKDPNGSDTSAIVSFIEKRHEVPQNFRRLLSSRLRRLVSQEKLEKVQNCYRLRREVLNGTKGPIPKPKEIRPRLSGPINSYLGETLEEAAVAAAYKVAEAENKSFVAAEAVKEAERVSRMAEEAEAFLQLAKEIYERFNHHPIMAVEAGDCRHWDEDAYRDSILEELESNSLTVFRTVFSPSTSDQNPNFIVAASSDGSVASYSLSSLISSVSPGFGNSGDQNLSVAEPICLLHGHDGPAYDVKFYGDGEDSLLLSCGDDGRIRGWKWMDILEANQNSLPQGSLLKLQLDLANPQHKGPWGALSPIPETNAIAVDTQGGSIYAAAGDSHAYCWDVEKSKIKMAFKGHAGYLHSVVARNSCNQIITGSEDGTARIWDCRSGKCTNVIEPGKDRKPEEFFSYVSCIALDANEKWLACGSGRNLSVWNLSASERISAITTRACIQDICFDDNQILAVGAEPVLSRYDTNGVMISQIQCIPRSTFSVSLHSSGIILVAGYGGVVDVISQFGSHLCSFRFQITFFIGCKKKNGWSVMLTNRILHYSKLISWYSGSILFMAGAAPEGSQFDTRQFDSKMNELLSTDGQDFFTSYDEVYDSFDAMGLQENLLRGIYAYGFEKPSAIQQRGIVPFTKGLDVIQQAQSGTGKTATFCSGILQQLDYNVVECQALVLAPTRELAQQIEKVMRALGDYLGVKVHACVGGTSVREDQRILSAGVHVVVGTPGRVFDMLRRQALRADYIKMFVLDEADEMLSRGFKDQMRSRDHTVSATHGDMDQNTRDIIMREFRSGSSRVLITTDLLARGIDVQQVSLEKVRVANGIRYPSSPSRKRWILGVVRIDPCSAVANALSIPPGRNMTFKLSSELVDAAKGSGNAIHKREETHRMAEANRAFAHFRRQIPGLNSGQTVKTTKLE</sequence>
<dbReference type="Gene3D" id="3.40.50.300">
    <property type="entry name" value="P-loop containing nucleotide triphosphate hydrolases"/>
    <property type="match status" value="1"/>
</dbReference>
<evidence type="ECO:0000256" key="12">
    <source>
        <dbReference type="ARBA" id="ARBA00022840"/>
    </source>
</evidence>
<feature type="domain" description="Myb-like" evidence="24">
    <location>
        <begin position="5"/>
        <end position="57"/>
    </location>
</feature>
<keyword evidence="7 21" id="KW-0853">WD repeat</keyword>
<evidence type="ECO:0000256" key="22">
    <source>
        <dbReference type="PROSITE-ProRule" id="PRU00552"/>
    </source>
</evidence>
<proteinExistence type="inferred from homology"/>
<dbReference type="InterPro" id="IPR005818">
    <property type="entry name" value="Histone_H1/H5_H15"/>
</dbReference>
<evidence type="ECO:0000256" key="3">
    <source>
        <dbReference type="ARBA" id="ARBA00007151"/>
    </source>
</evidence>
<evidence type="ECO:0000256" key="14">
    <source>
        <dbReference type="ARBA" id="ARBA00023015"/>
    </source>
</evidence>
<keyword evidence="16" id="KW-0238">DNA-binding</keyword>
<dbReference type="Pfam" id="PF00249">
    <property type="entry name" value="Myb_DNA-binding"/>
    <property type="match status" value="1"/>
</dbReference>
<evidence type="ECO:0000256" key="16">
    <source>
        <dbReference type="ARBA" id="ARBA00023125"/>
    </source>
</evidence>
<dbReference type="GO" id="GO:0000786">
    <property type="term" value="C:nucleosome"/>
    <property type="evidence" value="ECO:0007669"/>
    <property type="project" value="InterPro"/>
</dbReference>
<dbReference type="Pfam" id="PF00270">
    <property type="entry name" value="DEAD"/>
    <property type="match status" value="1"/>
</dbReference>
<dbReference type="PROSITE" id="PS51194">
    <property type="entry name" value="HELICASE_CTER"/>
    <property type="match status" value="1"/>
</dbReference>
<keyword evidence="15" id="KW-0175">Coiled coil</keyword>
<dbReference type="InterPro" id="IPR023798">
    <property type="entry name" value="Ribosomal_uS7_dom"/>
</dbReference>
<dbReference type="PROSITE" id="PS50082">
    <property type="entry name" value="WD_REPEATS_2"/>
    <property type="match status" value="2"/>
</dbReference>
<evidence type="ECO:0000259" key="27">
    <source>
        <dbReference type="PROSITE" id="PS51195"/>
    </source>
</evidence>
<comment type="similarity">
    <text evidence="5">Belongs to the WD repeat THOC6 family.</text>
</comment>
<dbReference type="SUPFAM" id="SSF46689">
    <property type="entry name" value="Homeodomain-like"/>
    <property type="match status" value="1"/>
</dbReference>
<dbReference type="FunFam" id="1.10.10.60:FF:000168">
    <property type="entry name" value="Telomere repeat-binding factor 1"/>
    <property type="match status" value="1"/>
</dbReference>
<reference evidence="30 31" key="1">
    <citation type="submission" date="2019-05" db="EMBL/GenBank/DDBJ databases">
        <title>Mikania micrantha, genome provides insights into the molecular mechanism of rapid growth.</title>
        <authorList>
            <person name="Liu B."/>
        </authorList>
    </citation>
    <scope>NUCLEOTIDE SEQUENCE [LARGE SCALE GENOMIC DNA]</scope>
    <source>
        <strain evidence="30">NLD-2019</strain>
        <tissue evidence="30">Leaf</tissue>
    </source>
</reference>
<evidence type="ECO:0000256" key="10">
    <source>
        <dbReference type="ARBA" id="ARBA00022801"/>
    </source>
</evidence>
<dbReference type="GO" id="GO:1990904">
    <property type="term" value="C:ribonucleoprotein complex"/>
    <property type="evidence" value="ECO:0007669"/>
    <property type="project" value="UniProtKB-KW"/>
</dbReference>
<dbReference type="InterPro" id="IPR009057">
    <property type="entry name" value="Homeodomain-like_sf"/>
</dbReference>
<evidence type="ECO:0000256" key="7">
    <source>
        <dbReference type="ARBA" id="ARBA00022574"/>
    </source>
</evidence>
<evidence type="ECO:0000259" key="24">
    <source>
        <dbReference type="PROSITE" id="PS50090"/>
    </source>
</evidence>
<keyword evidence="31" id="KW-1185">Reference proteome</keyword>
<feature type="short sequence motif" description="Q motif" evidence="22">
    <location>
        <begin position="727"/>
        <end position="755"/>
    </location>
</feature>
<feature type="domain" description="Helicase C-terminal" evidence="26">
    <location>
        <begin position="788"/>
        <end position="1020"/>
    </location>
</feature>
<dbReference type="SMART" id="SM00487">
    <property type="entry name" value="DEXDc"/>
    <property type="match status" value="1"/>
</dbReference>
<feature type="repeat" description="WD" evidence="21">
    <location>
        <begin position="478"/>
        <end position="519"/>
    </location>
</feature>
<keyword evidence="18" id="KW-0539">Nucleus</keyword>
<dbReference type="PROSITE" id="PS51504">
    <property type="entry name" value="H15"/>
    <property type="match status" value="1"/>
</dbReference>
<evidence type="ECO:0000313" key="30">
    <source>
        <dbReference type="EMBL" id="KAD6795207.1"/>
    </source>
</evidence>
<dbReference type="InterPro" id="IPR036823">
    <property type="entry name" value="Ribosomal_uS7_dom_sf"/>
</dbReference>
<feature type="domain" description="HTH myb-type" evidence="28">
    <location>
        <begin position="1"/>
        <end position="31"/>
    </location>
</feature>
<evidence type="ECO:0000256" key="13">
    <source>
        <dbReference type="ARBA" id="ARBA00022980"/>
    </source>
</evidence>
<dbReference type="GO" id="GO:0003724">
    <property type="term" value="F:RNA helicase activity"/>
    <property type="evidence" value="ECO:0007669"/>
    <property type="project" value="InterPro"/>
</dbReference>